<dbReference type="Gene3D" id="1.10.246.20">
    <property type="entry name" value="Coactivator CBP, KIX domain"/>
    <property type="match status" value="1"/>
</dbReference>
<feature type="region of interest" description="Disordered" evidence="3">
    <location>
        <begin position="203"/>
        <end position="223"/>
    </location>
</feature>
<dbReference type="InterPro" id="IPR036546">
    <property type="entry name" value="MED15_KIX"/>
</dbReference>
<dbReference type="SUPFAM" id="SSF47040">
    <property type="entry name" value="Kix domain of CBP (creb binding protein)"/>
    <property type="match status" value="1"/>
</dbReference>
<dbReference type="EMBL" id="JAHRHJ020000004">
    <property type="protein sequence ID" value="KAH9317438.1"/>
    <property type="molecule type" value="Genomic_DNA"/>
</dbReference>
<organism evidence="5 6">
    <name type="scientific">Taxus chinensis</name>
    <name type="common">Chinese yew</name>
    <name type="synonym">Taxus wallichiana var. chinensis</name>
    <dbReference type="NCBI Taxonomy" id="29808"/>
    <lineage>
        <taxon>Eukaryota</taxon>
        <taxon>Viridiplantae</taxon>
        <taxon>Streptophyta</taxon>
        <taxon>Embryophyta</taxon>
        <taxon>Tracheophyta</taxon>
        <taxon>Spermatophyta</taxon>
        <taxon>Pinopsida</taxon>
        <taxon>Pinidae</taxon>
        <taxon>Conifers II</taxon>
        <taxon>Cupressales</taxon>
        <taxon>Taxaceae</taxon>
        <taxon>Taxus</taxon>
    </lineage>
</organism>
<reference evidence="5 6" key="1">
    <citation type="journal article" date="2021" name="Nat. Plants">
        <title>The Taxus genome provides insights into paclitaxel biosynthesis.</title>
        <authorList>
            <person name="Xiong X."/>
            <person name="Gou J."/>
            <person name="Liao Q."/>
            <person name="Li Y."/>
            <person name="Zhou Q."/>
            <person name="Bi G."/>
            <person name="Li C."/>
            <person name="Du R."/>
            <person name="Wang X."/>
            <person name="Sun T."/>
            <person name="Guo L."/>
            <person name="Liang H."/>
            <person name="Lu P."/>
            <person name="Wu Y."/>
            <person name="Zhang Z."/>
            <person name="Ro D.K."/>
            <person name="Shang Y."/>
            <person name="Huang S."/>
            <person name="Yan J."/>
        </authorList>
    </citation>
    <scope>NUCLEOTIDE SEQUENCE [LARGE SCALE GENOMIC DNA]</scope>
    <source>
        <strain evidence="5">Ta-2019</strain>
    </source>
</reference>
<feature type="region of interest" description="Disordered" evidence="3">
    <location>
        <begin position="1087"/>
        <end position="1106"/>
    </location>
</feature>
<feature type="compositionally biased region" description="Low complexity" evidence="3">
    <location>
        <begin position="415"/>
        <end position="425"/>
    </location>
</feature>
<feature type="compositionally biased region" description="Low complexity" evidence="3">
    <location>
        <begin position="1"/>
        <end position="16"/>
    </location>
</feature>
<dbReference type="InterPro" id="IPR036529">
    <property type="entry name" value="KIX_dom_sf"/>
</dbReference>
<name>A0AA38G9M6_TAXCH</name>
<comment type="subcellular location">
    <subcellularLocation>
        <location evidence="1">Nucleus</location>
    </subcellularLocation>
</comment>
<evidence type="ECO:0000256" key="3">
    <source>
        <dbReference type="SAM" id="MobiDB-lite"/>
    </source>
</evidence>
<feature type="compositionally biased region" description="Low complexity" evidence="3">
    <location>
        <begin position="577"/>
        <end position="616"/>
    </location>
</feature>
<feature type="region of interest" description="Disordered" evidence="3">
    <location>
        <begin position="415"/>
        <end position="434"/>
    </location>
</feature>
<evidence type="ECO:0000259" key="4">
    <source>
        <dbReference type="Pfam" id="PF16987"/>
    </source>
</evidence>
<feature type="region of interest" description="Disordered" evidence="3">
    <location>
        <begin position="1"/>
        <end position="21"/>
    </location>
</feature>
<feature type="compositionally biased region" description="Polar residues" evidence="3">
    <location>
        <begin position="671"/>
        <end position="695"/>
    </location>
</feature>
<dbReference type="Proteomes" id="UP000824469">
    <property type="component" value="Unassembled WGS sequence"/>
</dbReference>
<feature type="non-terminal residue" evidence="5">
    <location>
        <position position="1297"/>
    </location>
</feature>
<keyword evidence="2" id="KW-0539">Nucleus</keyword>
<evidence type="ECO:0000313" key="5">
    <source>
        <dbReference type="EMBL" id="KAH9317438.1"/>
    </source>
</evidence>
<feature type="region of interest" description="Disordered" evidence="3">
    <location>
        <begin position="454"/>
        <end position="481"/>
    </location>
</feature>
<comment type="caution">
    <text evidence="5">The sequence shown here is derived from an EMBL/GenBank/DDBJ whole genome shotgun (WGS) entry which is preliminary data.</text>
</comment>
<dbReference type="Pfam" id="PF16987">
    <property type="entry name" value="KIX_2"/>
    <property type="match status" value="1"/>
</dbReference>
<feature type="region of interest" description="Disordered" evidence="3">
    <location>
        <begin position="634"/>
        <end position="659"/>
    </location>
</feature>
<feature type="region of interest" description="Disordered" evidence="3">
    <location>
        <begin position="577"/>
        <end position="622"/>
    </location>
</feature>
<dbReference type="PANTHER" id="PTHR33137:SF4">
    <property type="entry name" value="MEDIATOR OF RNA POLYMERASE II TRANSCRIPTION SUBUNIT 15A-RELATED"/>
    <property type="match status" value="1"/>
</dbReference>
<proteinExistence type="predicted"/>
<dbReference type="GO" id="GO:0005634">
    <property type="term" value="C:nucleus"/>
    <property type="evidence" value="ECO:0007669"/>
    <property type="project" value="UniProtKB-SubCell"/>
</dbReference>
<evidence type="ECO:0000256" key="1">
    <source>
        <dbReference type="ARBA" id="ARBA00004123"/>
    </source>
</evidence>
<gene>
    <name evidence="5" type="ORF">KI387_019207</name>
</gene>
<feature type="compositionally biased region" description="Polar residues" evidence="3">
    <location>
        <begin position="460"/>
        <end position="481"/>
    </location>
</feature>
<dbReference type="OMA" id="DIANTWD"/>
<dbReference type="GO" id="GO:0003713">
    <property type="term" value="F:transcription coactivator activity"/>
    <property type="evidence" value="ECO:0007669"/>
    <property type="project" value="InterPro"/>
</dbReference>
<feature type="region of interest" description="Disordered" evidence="3">
    <location>
        <begin position="671"/>
        <end position="703"/>
    </location>
</feature>
<feature type="region of interest" description="Disordered" evidence="3">
    <location>
        <begin position="916"/>
        <end position="954"/>
    </location>
</feature>
<protein>
    <recommendedName>
        <fullName evidence="4">Mediator complex subunit 15 KIX domain-containing protein</fullName>
    </recommendedName>
</protein>
<feature type="region of interest" description="Disordered" evidence="3">
    <location>
        <begin position="374"/>
        <end position="393"/>
    </location>
</feature>
<accession>A0AA38G9M6</accession>
<feature type="compositionally biased region" description="Low complexity" evidence="3">
    <location>
        <begin position="763"/>
        <end position="823"/>
    </location>
</feature>
<feature type="compositionally biased region" description="Low complexity" evidence="3">
    <location>
        <begin position="922"/>
        <end position="941"/>
    </location>
</feature>
<dbReference type="InterPro" id="IPR044661">
    <property type="entry name" value="MED15a/b/c-like"/>
</dbReference>
<evidence type="ECO:0000313" key="6">
    <source>
        <dbReference type="Proteomes" id="UP000824469"/>
    </source>
</evidence>
<sequence>MDSATNNANSNNSNNNWRNELSHDSRQKIVNKIMDTLQRHMPVTGLDGMNELRKIALRFEEKIYAAAVDQQDYLRKISLKMLSLRNHVSRDGNPLAAVSSSSNQKPLDPGLMMPPQLRNTALVNGNGISLPGQAQQQQALLQQNIKPGISAGGMQSSAGLPSTLASMTHLSQSTSGHVFGTQSALNNSTGQVLPQNALLPSVQRQMQSRQQQVAQQHPQPQAQHQLLYQQPLQHQQQHLQHSQQQVLLKENLQQSQLAPSILQQQQQPVMQQSQLQASQQSILQSAQVPTHQTSQQTLIRQSQASVLQPVQQSSLQQPSQSFLQQHQQSVLRQQQSVLQQQQPIIQQQQQSIFNVSNMQTQQQQQLQQIMQSKNSQYQQAQQPSPSLLQPQSQQLQQQPQQQQLLSQLQHQPQQIQQQQTMLPQSNSVQQELQQRLHTPGALLQQQQQQQQQSSVEHQKQLLQAQTQRLSDVPTTSMESSGQTVQSNVLDWQEKIFQKLQKLKDIYFPDLRELLEKLTLKCQQPMAADQLEKLKVYRGKVHRMMQYFQVSKNSIPPAFPEDKIDAVERQIQYVLNSFKPGKPAPQQQKGHQQFPPQSGSHLHSIQQQSQSPIPHIQQPEKHANQLQQLNLQASATSMQPNSVTPIQHSSMPQLQQSGVQTTLQNNRTAMQSGVGLNSTQGSGMGALQQTSFQHGSNNNINGLQQNNATHQQNSINSLQQAGNNPLQQNDLNPLQLNANALQHHHQTIKSQEILQAQQFKNMQHRQMQMQQQQQQFQQQHPQSQQQQYQQQHSQSQQQQFQQQHPQSQQQQFQPQKQQQAAHMQLQQMTQFQQVNDLNSESKPKQASSIKQTFMQPHHTLNQRPVYQQQQQQFKSVPALSVSSPQLILSASPQVSQQSSPQLDQQSLAASSLQIPKLGTPIQPATSPFTAPSPSTLLAPSPLEDSEKPSSAISNIGTGQNLQQTANALSHSQSLAIGTPGISASPLLADFSSSPAQNIVNQDGLQNVSPGLLMEDKINTKEPPFKRLIKVMNLMSPKAFASAVNDIRSVVSLNDRMAGSAPGNGSRAAVGEDLVAMTKCRLQARNLKSQDDSATSKKTGRCISSMPVSTVSSGGSVINSLQQHNNQGSPEMESTATSRIKRPRMEMSHALQDELREINQQLIDTVAVVSEDDNDAAAAAAAAEGRDGIVVKCSYNAIALSPNMKSRYRSSLMTPISPLRLLIPVTYPNCSPVLLDKAPIESGNEYEDLSSRAKMKFHAAVRTLPQPMSLKALAKTWDVCARSTVVEYAHQSGGGSFSS</sequence>
<keyword evidence="6" id="KW-1185">Reference proteome</keyword>
<feature type="domain" description="Mediator complex subunit 15 KIX" evidence="4">
    <location>
        <begin position="15"/>
        <end position="87"/>
    </location>
</feature>
<evidence type="ECO:0000256" key="2">
    <source>
        <dbReference type="ARBA" id="ARBA00023242"/>
    </source>
</evidence>
<dbReference type="PANTHER" id="PTHR33137">
    <property type="entry name" value="MEDIATOR OF RNA POLYMERASE II TRANSCRIPTION SUBUNIT 15A-RELATED"/>
    <property type="match status" value="1"/>
</dbReference>
<dbReference type="FunFam" id="1.10.246.20:FF:000003">
    <property type="entry name" value="Mediator of RNA polymerase II transcription subunit 15a"/>
    <property type="match status" value="1"/>
</dbReference>
<dbReference type="GO" id="GO:0031490">
    <property type="term" value="F:chromatin DNA binding"/>
    <property type="evidence" value="ECO:0007669"/>
    <property type="project" value="InterPro"/>
</dbReference>
<feature type="region of interest" description="Disordered" evidence="3">
    <location>
        <begin position="759"/>
        <end position="823"/>
    </location>
</feature>